<dbReference type="EMBL" id="BMYJ01000012">
    <property type="protein sequence ID" value="GHC65509.1"/>
    <property type="molecule type" value="Genomic_DNA"/>
</dbReference>
<evidence type="ECO:0000313" key="2">
    <source>
        <dbReference type="Proteomes" id="UP000638981"/>
    </source>
</evidence>
<name>A0A918WQT4_9RHOB</name>
<proteinExistence type="predicted"/>
<comment type="caution">
    <text evidence="1">The sequence shown here is derived from an EMBL/GenBank/DDBJ whole genome shotgun (WGS) entry which is preliminary data.</text>
</comment>
<dbReference type="Proteomes" id="UP000638981">
    <property type="component" value="Unassembled WGS sequence"/>
</dbReference>
<reference evidence="1" key="2">
    <citation type="submission" date="2020-09" db="EMBL/GenBank/DDBJ databases">
        <authorList>
            <person name="Sun Q."/>
            <person name="Kim S."/>
        </authorList>
    </citation>
    <scope>NUCLEOTIDE SEQUENCE</scope>
    <source>
        <strain evidence="1">KCTC 23310</strain>
    </source>
</reference>
<reference evidence="1" key="1">
    <citation type="journal article" date="2014" name="Int. J. Syst. Evol. Microbiol.">
        <title>Complete genome sequence of Corynebacterium casei LMG S-19264T (=DSM 44701T), isolated from a smear-ripened cheese.</title>
        <authorList>
            <consortium name="US DOE Joint Genome Institute (JGI-PGF)"/>
            <person name="Walter F."/>
            <person name="Albersmeier A."/>
            <person name="Kalinowski J."/>
            <person name="Ruckert C."/>
        </authorList>
    </citation>
    <scope>NUCLEOTIDE SEQUENCE</scope>
    <source>
        <strain evidence="1">KCTC 23310</strain>
    </source>
</reference>
<accession>A0A918WQT4</accession>
<protein>
    <submittedName>
        <fullName evidence="1">Uncharacterized protein</fullName>
    </submittedName>
</protein>
<keyword evidence="2" id="KW-1185">Reference proteome</keyword>
<organism evidence="1 2">
    <name type="scientific">Neogemmobacter tilapiae</name>
    <dbReference type="NCBI Taxonomy" id="875041"/>
    <lineage>
        <taxon>Bacteria</taxon>
        <taxon>Pseudomonadati</taxon>
        <taxon>Pseudomonadota</taxon>
        <taxon>Alphaproteobacteria</taxon>
        <taxon>Rhodobacterales</taxon>
        <taxon>Paracoccaceae</taxon>
        <taxon>Neogemmobacter</taxon>
    </lineage>
</organism>
<evidence type="ECO:0000313" key="1">
    <source>
        <dbReference type="EMBL" id="GHC65509.1"/>
    </source>
</evidence>
<gene>
    <name evidence="1" type="ORF">GCM10007315_32660</name>
</gene>
<sequence length="192" mass="20485">MVATLLSVLLLASLVALLQARTMASLRSIGRLEKAHAQAVADDAIQEELRAVVFALLRGADAGAEGANFRGIPFAMSYGGQTRMVRLQDPYGQVDLYHAAPMVLEGIGLDPAARQRMLESLPAGQRYPTLAGSLAQMGVVGDFALQIMPMVTQRASNAQFSVENPAPGLEDLPKRLSGLEQRIGSVERVSVD</sequence>
<dbReference type="AlphaFoldDB" id="A0A918WQT4"/>